<dbReference type="EMBL" id="DF820481">
    <property type="protein sequence ID" value="GAK61677.1"/>
    <property type="molecule type" value="Genomic_DNA"/>
</dbReference>
<evidence type="ECO:0000256" key="5">
    <source>
        <dbReference type="ARBA" id="ARBA00023014"/>
    </source>
</evidence>
<evidence type="ECO:0000256" key="2">
    <source>
        <dbReference type="ARBA" id="ARBA00022714"/>
    </source>
</evidence>
<accession>A0A081CAS2</accession>
<evidence type="ECO:0000256" key="3">
    <source>
        <dbReference type="ARBA" id="ARBA00022723"/>
    </source>
</evidence>
<reference evidence="8" key="1">
    <citation type="journal article" date="2015" name="PeerJ">
        <title>First genomic representation of candidate bacterial phylum KSB3 points to enhanced environmental sensing as a trigger of wastewater bulking.</title>
        <authorList>
            <person name="Sekiguchi Y."/>
            <person name="Ohashi A."/>
            <person name="Parks D.H."/>
            <person name="Yamauchi T."/>
            <person name="Tyson G.W."/>
            <person name="Hugenholtz P."/>
        </authorList>
    </citation>
    <scope>NUCLEOTIDE SEQUENCE [LARGE SCALE GENOMIC DNA]</scope>
</reference>
<dbReference type="STRING" id="1499967.U27_01578"/>
<gene>
    <name evidence="8" type="ORF">U27_01578</name>
</gene>
<dbReference type="GO" id="GO:0046872">
    <property type="term" value="F:metal ion binding"/>
    <property type="evidence" value="ECO:0007669"/>
    <property type="project" value="UniProtKB-KW"/>
</dbReference>
<proteinExistence type="inferred from homology"/>
<keyword evidence="9" id="KW-1185">Reference proteome</keyword>
<dbReference type="InterPro" id="IPR042128">
    <property type="entry name" value="NuoE_dom"/>
</dbReference>
<evidence type="ECO:0000256" key="6">
    <source>
        <dbReference type="ARBA" id="ARBA00034078"/>
    </source>
</evidence>
<evidence type="ECO:0000256" key="7">
    <source>
        <dbReference type="PIRSR" id="PIRSR000216-1"/>
    </source>
</evidence>
<dbReference type="PIRSF" id="PIRSF000216">
    <property type="entry name" value="NADH_DH_24kDa"/>
    <property type="match status" value="1"/>
</dbReference>
<feature type="binding site" evidence="7">
    <location>
        <position position="83"/>
    </location>
    <ligand>
        <name>[2Fe-2S] cluster</name>
        <dbReference type="ChEBI" id="CHEBI:190135"/>
    </ligand>
</feature>
<evidence type="ECO:0000313" key="9">
    <source>
        <dbReference type="Proteomes" id="UP000030661"/>
    </source>
</evidence>
<organism evidence="8">
    <name type="scientific">Vecturithrix granuli</name>
    <dbReference type="NCBI Taxonomy" id="1499967"/>
    <lineage>
        <taxon>Bacteria</taxon>
        <taxon>Candidatus Moduliflexota</taxon>
        <taxon>Candidatus Vecturitrichia</taxon>
        <taxon>Candidatus Vecturitrichales</taxon>
        <taxon>Candidatus Vecturitrichaceae</taxon>
        <taxon>Candidatus Vecturithrix</taxon>
    </lineage>
</organism>
<keyword evidence="2 7" id="KW-0001">2Fe-2S</keyword>
<dbReference type="InterPro" id="IPR036249">
    <property type="entry name" value="Thioredoxin-like_sf"/>
</dbReference>
<protein>
    <submittedName>
        <fullName evidence="8">Putative NDH-1 subunit E</fullName>
    </submittedName>
</protein>
<dbReference type="GO" id="GO:0016491">
    <property type="term" value="F:oxidoreductase activity"/>
    <property type="evidence" value="ECO:0007669"/>
    <property type="project" value="InterPro"/>
</dbReference>
<keyword evidence="3 7" id="KW-0479">Metal-binding</keyword>
<comment type="cofactor">
    <cofactor evidence="6">
        <name>[2Fe-2S] cluster</name>
        <dbReference type="ChEBI" id="CHEBI:190135"/>
    </cofactor>
</comment>
<evidence type="ECO:0000313" key="8">
    <source>
        <dbReference type="EMBL" id="GAK61677.1"/>
    </source>
</evidence>
<dbReference type="eggNOG" id="COG1905">
    <property type="taxonomic scope" value="Bacteria"/>
</dbReference>
<evidence type="ECO:0000256" key="4">
    <source>
        <dbReference type="ARBA" id="ARBA00023004"/>
    </source>
</evidence>
<keyword evidence="5 7" id="KW-0411">Iron-sulfur</keyword>
<dbReference type="AlphaFoldDB" id="A0A081CAS2"/>
<dbReference type="PROSITE" id="PS01099">
    <property type="entry name" value="COMPLEX1_24K"/>
    <property type="match status" value="1"/>
</dbReference>
<comment type="similarity">
    <text evidence="1">Belongs to the complex I 24 kDa subunit family.</text>
</comment>
<dbReference type="InterPro" id="IPR028431">
    <property type="entry name" value="NADP_DH_HndA-like"/>
</dbReference>
<name>A0A081CAS2_VECG1</name>
<dbReference type="Proteomes" id="UP000030661">
    <property type="component" value="Unassembled WGS sequence"/>
</dbReference>
<dbReference type="PANTHER" id="PTHR43342">
    <property type="entry name" value="NADH-QUINONE OXIDOREDUCTASE, E SUBUNIT"/>
    <property type="match status" value="1"/>
</dbReference>
<keyword evidence="4 7" id="KW-0408">Iron</keyword>
<dbReference type="CDD" id="cd03064">
    <property type="entry name" value="TRX_Fd_NuoE"/>
    <property type="match status" value="1"/>
</dbReference>
<dbReference type="Gene3D" id="3.40.30.10">
    <property type="entry name" value="Glutaredoxin"/>
    <property type="match status" value="1"/>
</dbReference>
<comment type="cofactor">
    <cofactor evidence="7">
        <name>[2Fe-2S] cluster</name>
        <dbReference type="ChEBI" id="CHEBI:190135"/>
    </cofactor>
    <text evidence="7">Binds 1 [2Fe-2S] cluster.</text>
</comment>
<dbReference type="PANTHER" id="PTHR43342:SF1">
    <property type="entry name" value="BIFURCATING [FEFE] HYDROGENASE GAMMA SUBUNIT"/>
    <property type="match status" value="1"/>
</dbReference>
<dbReference type="NCBIfam" id="NF005722">
    <property type="entry name" value="PRK07539.1-2"/>
    <property type="match status" value="1"/>
</dbReference>
<dbReference type="GO" id="GO:0051537">
    <property type="term" value="F:2 iron, 2 sulfur cluster binding"/>
    <property type="evidence" value="ECO:0007669"/>
    <property type="project" value="UniProtKB-KW"/>
</dbReference>
<dbReference type="HOGENOM" id="CLU_054362_2_1_0"/>
<dbReference type="SUPFAM" id="SSF52833">
    <property type="entry name" value="Thioredoxin-like"/>
    <property type="match status" value="1"/>
</dbReference>
<dbReference type="InterPro" id="IPR002023">
    <property type="entry name" value="NuoE-like"/>
</dbReference>
<feature type="binding site" evidence="7">
    <location>
        <position position="119"/>
    </location>
    <ligand>
        <name>[2Fe-2S] cluster</name>
        <dbReference type="ChEBI" id="CHEBI:190135"/>
    </ligand>
</feature>
<dbReference type="Pfam" id="PF01257">
    <property type="entry name" value="2Fe-2S_thioredx"/>
    <property type="match status" value="1"/>
</dbReference>
<evidence type="ECO:0000256" key="1">
    <source>
        <dbReference type="ARBA" id="ARBA00010643"/>
    </source>
</evidence>
<dbReference type="Gene3D" id="1.10.10.1590">
    <property type="entry name" value="NADH-quinone oxidoreductase subunit E"/>
    <property type="match status" value="1"/>
</dbReference>
<dbReference type="InterPro" id="IPR041921">
    <property type="entry name" value="NuoE_N"/>
</dbReference>
<dbReference type="FunFam" id="3.40.30.10:FF:000015">
    <property type="entry name" value="NADH-quinone oxidoreductase subunit E"/>
    <property type="match status" value="1"/>
</dbReference>
<feature type="binding site" evidence="7">
    <location>
        <position position="123"/>
    </location>
    <ligand>
        <name>[2Fe-2S] cluster</name>
        <dbReference type="ChEBI" id="CHEBI:190135"/>
    </ligand>
</feature>
<sequence>MNVDLSHTRTLIEKYSQRKGALIPLLQEIQAVYGYVPEEAVQLVAQDLSIFPVEIYGVLTFYTQFYLTPRGKHTIRVCQGTACHVMGAKGLFDYLLDKLGVEEGGTTEDSVFTVERVACLGCCGMAPVIMIDEDFYGHCTIQNIEATLEKYRSENTES</sequence>
<feature type="binding site" evidence="7">
    <location>
        <position position="78"/>
    </location>
    <ligand>
        <name>[2Fe-2S] cluster</name>
        <dbReference type="ChEBI" id="CHEBI:190135"/>
    </ligand>
</feature>